<name>A0ABV9RHY5_9PSEU</name>
<keyword evidence="3" id="KW-1185">Reference proteome</keyword>
<dbReference type="Proteomes" id="UP001595909">
    <property type="component" value="Unassembled WGS sequence"/>
</dbReference>
<comment type="caution">
    <text evidence="2">The sequence shown here is derived from an EMBL/GenBank/DDBJ whole genome shotgun (WGS) entry which is preliminary data.</text>
</comment>
<dbReference type="RefSeq" id="WP_274191762.1">
    <property type="nucleotide sequence ID" value="NZ_BAABHN010000032.1"/>
</dbReference>
<proteinExistence type="predicted"/>
<evidence type="ECO:0000313" key="3">
    <source>
        <dbReference type="Proteomes" id="UP001595909"/>
    </source>
</evidence>
<evidence type="ECO:0000256" key="1">
    <source>
        <dbReference type="SAM" id="MobiDB-lite"/>
    </source>
</evidence>
<dbReference type="EMBL" id="JBHSIM010000032">
    <property type="protein sequence ID" value="MFC4833731.1"/>
    <property type="molecule type" value="Genomic_DNA"/>
</dbReference>
<organism evidence="2 3">
    <name type="scientific">Actinomycetospora chibensis</name>
    <dbReference type="NCBI Taxonomy" id="663606"/>
    <lineage>
        <taxon>Bacteria</taxon>
        <taxon>Bacillati</taxon>
        <taxon>Actinomycetota</taxon>
        <taxon>Actinomycetes</taxon>
        <taxon>Pseudonocardiales</taxon>
        <taxon>Pseudonocardiaceae</taxon>
        <taxon>Actinomycetospora</taxon>
    </lineage>
</organism>
<gene>
    <name evidence="2" type="ORF">ACFPEL_15055</name>
</gene>
<feature type="region of interest" description="Disordered" evidence="1">
    <location>
        <begin position="1"/>
        <end position="23"/>
    </location>
</feature>
<protein>
    <submittedName>
        <fullName evidence="2">Uncharacterized protein</fullName>
    </submittedName>
</protein>
<evidence type="ECO:0000313" key="2">
    <source>
        <dbReference type="EMBL" id="MFC4833731.1"/>
    </source>
</evidence>
<accession>A0ABV9RHY5</accession>
<sequence length="86" mass="9695">MAAPSRAPSRTSSRAGRTTPTPRFTFARDTAYRITVRGEDGERQDHFLDAYQGWLVGPDGIRHRFGAHPRTRTELRDDTIRTVVGP</sequence>
<reference evidence="3" key="1">
    <citation type="journal article" date="2019" name="Int. J. Syst. Evol. Microbiol.">
        <title>The Global Catalogue of Microorganisms (GCM) 10K type strain sequencing project: providing services to taxonomists for standard genome sequencing and annotation.</title>
        <authorList>
            <consortium name="The Broad Institute Genomics Platform"/>
            <consortium name="The Broad Institute Genome Sequencing Center for Infectious Disease"/>
            <person name="Wu L."/>
            <person name="Ma J."/>
        </authorList>
    </citation>
    <scope>NUCLEOTIDE SEQUENCE [LARGE SCALE GENOMIC DNA]</scope>
    <source>
        <strain evidence="3">CCUG 50347</strain>
    </source>
</reference>